<keyword evidence="3" id="KW-0067">ATP-binding</keyword>
<dbReference type="GO" id="GO:0005524">
    <property type="term" value="F:ATP binding"/>
    <property type="evidence" value="ECO:0007669"/>
    <property type="project" value="UniProtKB-KW"/>
</dbReference>
<protein>
    <submittedName>
        <fullName evidence="6">ABC transporter ATP binding protein</fullName>
    </submittedName>
</protein>
<dbReference type="PROSITE" id="PS50893">
    <property type="entry name" value="ABC_TRANSPORTER_2"/>
    <property type="match status" value="1"/>
</dbReference>
<dbReference type="CDD" id="cd03255">
    <property type="entry name" value="ABC_MJ0796_LolCDE_FtsE"/>
    <property type="match status" value="1"/>
</dbReference>
<dbReference type="GO" id="GO:0005886">
    <property type="term" value="C:plasma membrane"/>
    <property type="evidence" value="ECO:0007669"/>
    <property type="project" value="TreeGrafter"/>
</dbReference>
<comment type="similarity">
    <text evidence="4">Belongs to the ABC transporter superfamily. Macrolide exporter (TC 3.A.1.122) family.</text>
</comment>
<dbReference type="Pfam" id="PF00005">
    <property type="entry name" value="ABC_tran"/>
    <property type="match status" value="1"/>
</dbReference>
<dbReference type="InterPro" id="IPR017911">
    <property type="entry name" value="MacB-like_ATP-bd"/>
</dbReference>
<evidence type="ECO:0000256" key="2">
    <source>
        <dbReference type="ARBA" id="ARBA00022741"/>
    </source>
</evidence>
<dbReference type="InterPro" id="IPR027417">
    <property type="entry name" value="P-loop_NTPase"/>
</dbReference>
<dbReference type="SMART" id="SM00382">
    <property type="entry name" value="AAA"/>
    <property type="match status" value="1"/>
</dbReference>
<gene>
    <name evidence="6" type="ORF">Llan_2283</name>
</gene>
<evidence type="ECO:0000256" key="1">
    <source>
        <dbReference type="ARBA" id="ARBA00022448"/>
    </source>
</evidence>
<dbReference type="InterPro" id="IPR003439">
    <property type="entry name" value="ABC_transporter-like_ATP-bd"/>
</dbReference>
<keyword evidence="7" id="KW-1185">Reference proteome</keyword>
<evidence type="ECO:0000313" key="6">
    <source>
        <dbReference type="EMBL" id="KTD18680.1"/>
    </source>
</evidence>
<dbReference type="STRING" id="45067.Llan_2283"/>
<organism evidence="6 7">
    <name type="scientific">Legionella lansingensis</name>
    <dbReference type="NCBI Taxonomy" id="45067"/>
    <lineage>
        <taxon>Bacteria</taxon>
        <taxon>Pseudomonadati</taxon>
        <taxon>Pseudomonadota</taxon>
        <taxon>Gammaproteobacteria</taxon>
        <taxon>Legionellales</taxon>
        <taxon>Legionellaceae</taxon>
        <taxon>Legionella</taxon>
    </lineage>
</organism>
<reference evidence="6 7" key="1">
    <citation type="submission" date="2015-11" db="EMBL/GenBank/DDBJ databases">
        <title>Genomic analysis of 38 Legionella species identifies large and diverse effector repertoires.</title>
        <authorList>
            <person name="Burstein D."/>
            <person name="Amaro F."/>
            <person name="Zusman T."/>
            <person name="Lifshitz Z."/>
            <person name="Cohen O."/>
            <person name="Gilbert J.A."/>
            <person name="Pupko T."/>
            <person name="Shuman H.A."/>
            <person name="Segal G."/>
        </authorList>
    </citation>
    <scope>NUCLEOTIDE SEQUENCE [LARGE SCALE GENOMIC DNA]</scope>
    <source>
        <strain evidence="6 7">ATCC 49751</strain>
    </source>
</reference>
<dbReference type="GO" id="GO:0022857">
    <property type="term" value="F:transmembrane transporter activity"/>
    <property type="evidence" value="ECO:0007669"/>
    <property type="project" value="TreeGrafter"/>
</dbReference>
<feature type="domain" description="ABC transporter" evidence="5">
    <location>
        <begin position="5"/>
        <end position="225"/>
    </location>
</feature>
<dbReference type="PANTHER" id="PTHR24220">
    <property type="entry name" value="IMPORT ATP-BINDING PROTEIN"/>
    <property type="match status" value="1"/>
</dbReference>
<dbReference type="FunFam" id="3.40.50.300:FF:000032">
    <property type="entry name" value="Export ABC transporter ATP-binding protein"/>
    <property type="match status" value="1"/>
</dbReference>
<evidence type="ECO:0000259" key="5">
    <source>
        <dbReference type="PROSITE" id="PS50893"/>
    </source>
</evidence>
<dbReference type="PROSITE" id="PS00211">
    <property type="entry name" value="ABC_TRANSPORTER_1"/>
    <property type="match status" value="1"/>
</dbReference>
<dbReference type="InterPro" id="IPR003593">
    <property type="entry name" value="AAA+_ATPase"/>
</dbReference>
<dbReference type="Gene3D" id="3.40.50.300">
    <property type="entry name" value="P-loop containing nucleotide triphosphate hydrolases"/>
    <property type="match status" value="1"/>
</dbReference>
<comment type="caution">
    <text evidence="6">The sequence shown here is derived from an EMBL/GenBank/DDBJ whole genome shotgun (WGS) entry which is preliminary data.</text>
</comment>
<proteinExistence type="inferred from homology"/>
<name>A0A0W0VEZ6_9GAMM</name>
<evidence type="ECO:0000256" key="4">
    <source>
        <dbReference type="ARBA" id="ARBA00038388"/>
    </source>
</evidence>
<evidence type="ECO:0000256" key="3">
    <source>
        <dbReference type="ARBA" id="ARBA00022840"/>
    </source>
</evidence>
<dbReference type="SUPFAM" id="SSF52540">
    <property type="entry name" value="P-loop containing nucleoside triphosphate hydrolases"/>
    <property type="match status" value="1"/>
</dbReference>
<dbReference type="GO" id="GO:1902495">
    <property type="term" value="C:transmembrane transporter complex"/>
    <property type="evidence" value="ECO:0007669"/>
    <property type="project" value="UniProtKB-ARBA"/>
</dbReference>
<dbReference type="EMBL" id="LNYI01000057">
    <property type="protein sequence ID" value="KTD18680.1"/>
    <property type="molecule type" value="Genomic_DNA"/>
</dbReference>
<dbReference type="InterPro" id="IPR017871">
    <property type="entry name" value="ABC_transporter-like_CS"/>
</dbReference>
<dbReference type="eggNOG" id="COG1136">
    <property type="taxonomic scope" value="Bacteria"/>
</dbReference>
<accession>A0A0W0VEZ6</accession>
<evidence type="ECO:0000313" key="7">
    <source>
        <dbReference type="Proteomes" id="UP000054869"/>
    </source>
</evidence>
<dbReference type="GO" id="GO:0016887">
    <property type="term" value="F:ATP hydrolysis activity"/>
    <property type="evidence" value="ECO:0007669"/>
    <property type="project" value="InterPro"/>
</dbReference>
<keyword evidence="1" id="KW-0813">Transport</keyword>
<sequence length="225" mass="25030">MTVIMRTESLTRYLAGEVPVTLVSDINLEIQQGEFVVIAGPSGSGKSSLLYLLGLLDRPSSGKIWLQGEDTSAYSEDKLADIRLSQLGFVFQFHFLLPEFTALENVMLPMQRMGKLSWQLMQSRATRLLIKLGLEEQLHKLPKQLSGGQSQRVAIARALANEPFLILADEPTGNLDTASSENVQIILRELAHQHQRAVVVVTHDPNFAMMADRIIHITDGKLKEV</sequence>
<dbReference type="PANTHER" id="PTHR24220:SF86">
    <property type="entry name" value="ABC TRANSPORTER ABCH.1"/>
    <property type="match status" value="1"/>
</dbReference>
<keyword evidence="2" id="KW-0547">Nucleotide-binding</keyword>
<dbReference type="AlphaFoldDB" id="A0A0W0VEZ6"/>
<dbReference type="Proteomes" id="UP000054869">
    <property type="component" value="Unassembled WGS sequence"/>
</dbReference>
<dbReference type="InterPro" id="IPR015854">
    <property type="entry name" value="ABC_transpr_LolD-like"/>
</dbReference>
<dbReference type="PATRIC" id="fig|45067.4.peg.2394"/>